<comment type="caution">
    <text evidence="2">The sequence shown here is derived from an EMBL/GenBank/DDBJ whole genome shotgun (WGS) entry which is preliminary data.</text>
</comment>
<dbReference type="Proteomes" id="UP000664859">
    <property type="component" value="Unassembled WGS sequence"/>
</dbReference>
<evidence type="ECO:0000256" key="1">
    <source>
        <dbReference type="SAM" id="MobiDB-lite"/>
    </source>
</evidence>
<keyword evidence="3" id="KW-1185">Reference proteome</keyword>
<reference evidence="2" key="1">
    <citation type="submission" date="2021-02" db="EMBL/GenBank/DDBJ databases">
        <title>First Annotated Genome of the Yellow-green Alga Tribonema minus.</title>
        <authorList>
            <person name="Mahan K.M."/>
        </authorList>
    </citation>
    <scope>NUCLEOTIDE SEQUENCE</scope>
    <source>
        <strain evidence="2">UTEX B ZZ1240</strain>
    </source>
</reference>
<evidence type="ECO:0000313" key="2">
    <source>
        <dbReference type="EMBL" id="KAG5183030.1"/>
    </source>
</evidence>
<accession>A0A835YX49</accession>
<feature type="region of interest" description="Disordered" evidence="1">
    <location>
        <begin position="1"/>
        <end position="28"/>
    </location>
</feature>
<evidence type="ECO:0000313" key="3">
    <source>
        <dbReference type="Proteomes" id="UP000664859"/>
    </source>
</evidence>
<name>A0A835YX49_9STRA</name>
<organism evidence="2 3">
    <name type="scientific">Tribonema minus</name>
    <dbReference type="NCBI Taxonomy" id="303371"/>
    <lineage>
        <taxon>Eukaryota</taxon>
        <taxon>Sar</taxon>
        <taxon>Stramenopiles</taxon>
        <taxon>Ochrophyta</taxon>
        <taxon>PX clade</taxon>
        <taxon>Xanthophyceae</taxon>
        <taxon>Tribonematales</taxon>
        <taxon>Tribonemataceae</taxon>
        <taxon>Tribonema</taxon>
    </lineage>
</organism>
<sequence>MKRRDGGSKPKRRRRAKPAQQRQPLPDIMDQMRQALEFVSIEETPKCMQVSKAWRDEELRRFPQLAQTDALTSYQRTTLSRLKGFKVGGMIAMVNRKCVLCSETWRGMVNEAFGIPAHPQCVKRQLMSIHNLPASVPSAMVLRNIPHQSLHKYGEYSSKAVWKSFHPAIPRAWTLDDFMATHAEEICRFNECRHVAAVRRAKEAAERECAWHKAFSTAAAGAGAPFTSLRGLKRMLCSDLGDRVRADSPEESVRRAMFIIAHKEDVPASLRGAAFDRFEIADVLAVKQCAGEIPACLWEMAFAAGSRPRDWTGLGHVRQSDASAARTLWCKAVDPLLAVRAILSLGQGRSSDLVRKVCADVGDQAAFLERIAQIKDMALCLPAACSFAGADFEAGRRSYLLARDLGGDDCYHYWGDACFRVPEGIADPREWLEASGGWLDDDADAVVELHAVNSFRLEATVVIRVKPVRLMRVSVRRLVGERVFYRRRGRRRGRGCMERVVEPEYEWLQFVGPVGDKAICAAIRRADTVIENVDSPITTLDSPITTFPGYLAVSTFQQPHMDPPPLRSDASPKPFSSSLHEFFTFEGRSARYVIRAIRGRGPLGEPVHLRVRAHATNAALNDADAANAMNLMRAHCAASVGANSIDVPLPLIEGIAAFRRR</sequence>
<dbReference type="EMBL" id="JAFCMP010000223">
    <property type="protein sequence ID" value="KAG5183030.1"/>
    <property type="molecule type" value="Genomic_DNA"/>
</dbReference>
<proteinExistence type="predicted"/>
<protein>
    <submittedName>
        <fullName evidence="2">Uncharacterized protein</fullName>
    </submittedName>
</protein>
<dbReference type="AlphaFoldDB" id="A0A835YX49"/>
<gene>
    <name evidence="2" type="ORF">JKP88DRAFT_241297</name>
</gene>